<sequence length="63" mass="7600">MNWLAFILTLIIAFLSHHDENPYPYYIQHETDMKVTSLSKIRKEMIQEWRETYGVPLSSEVER</sequence>
<proteinExistence type="predicted"/>
<reference evidence="1 2" key="1">
    <citation type="submission" date="2020-08" db="EMBL/GenBank/DDBJ databases">
        <title>Genomic Encyclopedia of Type Strains, Phase IV (KMG-IV): sequencing the most valuable type-strain genomes for metagenomic binning, comparative biology and taxonomic classification.</title>
        <authorList>
            <person name="Goeker M."/>
        </authorList>
    </citation>
    <scope>NUCLEOTIDE SEQUENCE [LARGE SCALE GENOMIC DNA]</scope>
    <source>
        <strain evidence="1 2">DSM 16325</strain>
    </source>
</reference>
<evidence type="ECO:0000313" key="2">
    <source>
        <dbReference type="Proteomes" id="UP000520011"/>
    </source>
</evidence>
<keyword evidence="2" id="KW-1185">Reference proteome</keyword>
<dbReference type="EMBL" id="JACHEP010000009">
    <property type="protein sequence ID" value="MBB5324900.1"/>
    <property type="molecule type" value="Genomic_DNA"/>
</dbReference>
<evidence type="ECO:0000313" key="1">
    <source>
        <dbReference type="EMBL" id="MBB5324900.1"/>
    </source>
</evidence>
<dbReference type="RefSeq" id="WP_183253998.1">
    <property type="nucleotide sequence ID" value="NZ_JACHEP010000009.1"/>
</dbReference>
<name>A0A7W8MWR2_9BACL</name>
<dbReference type="AlphaFoldDB" id="A0A7W8MWR2"/>
<comment type="caution">
    <text evidence="1">The sequence shown here is derived from an EMBL/GenBank/DDBJ whole genome shotgun (WGS) entry which is preliminary data.</text>
</comment>
<gene>
    <name evidence="1" type="ORF">HNQ34_001998</name>
</gene>
<organism evidence="1 2">
    <name type="scientific">Anoxybacteroides tepidamans</name>
    <dbReference type="NCBI Taxonomy" id="265948"/>
    <lineage>
        <taxon>Bacteria</taxon>
        <taxon>Bacillati</taxon>
        <taxon>Bacillota</taxon>
        <taxon>Bacilli</taxon>
        <taxon>Bacillales</taxon>
        <taxon>Anoxybacillaceae</taxon>
        <taxon>Anoxybacteroides</taxon>
    </lineage>
</organism>
<accession>A0A7W8MWR2</accession>
<protein>
    <submittedName>
        <fullName evidence="1">Uncharacterized protein</fullName>
    </submittedName>
</protein>
<dbReference type="Proteomes" id="UP000520011">
    <property type="component" value="Unassembled WGS sequence"/>
</dbReference>